<evidence type="ECO:0000256" key="2">
    <source>
        <dbReference type="ARBA" id="ARBA00022803"/>
    </source>
</evidence>
<keyword evidence="5" id="KW-1185">Reference proteome</keyword>
<evidence type="ECO:0000313" key="4">
    <source>
        <dbReference type="EMBL" id="MFC6440762.1"/>
    </source>
</evidence>
<dbReference type="EMBL" id="JBHSUS010000001">
    <property type="protein sequence ID" value="MFC6440762.1"/>
    <property type="molecule type" value="Genomic_DNA"/>
</dbReference>
<dbReference type="InterPro" id="IPR011990">
    <property type="entry name" value="TPR-like_helical_dom_sf"/>
</dbReference>
<dbReference type="PANTHER" id="PTHR15704">
    <property type="entry name" value="SUPERKILLER 3 PROTEIN-RELATED"/>
    <property type="match status" value="1"/>
</dbReference>
<dbReference type="PANTHER" id="PTHR15704:SF7">
    <property type="entry name" value="SUPERKILLER COMPLEX PROTEIN 3"/>
    <property type="match status" value="1"/>
</dbReference>
<evidence type="ECO:0000256" key="3">
    <source>
        <dbReference type="PROSITE-ProRule" id="PRU00339"/>
    </source>
</evidence>
<dbReference type="InterPro" id="IPR019734">
    <property type="entry name" value="TPR_rpt"/>
</dbReference>
<evidence type="ECO:0000256" key="1">
    <source>
        <dbReference type="ARBA" id="ARBA00022737"/>
    </source>
</evidence>
<sequence>MMSKVSHVVRSLLTLGVAAAVLTAPVVIGSSIAEAAEPAKVYKTRKVPTLRAKVYDQLARAQEMADAGKVPEALAVLDEVKDKAGSMNDYELAMLYNFYGFTYYGQEQMADAIAAFKQAVSYDNIPESFEQGILMSLAQLQLMQGDFDGSIATLEQWDSLQQGETPAKNRIVKAQAYYQAKQYAKAAEQIEQAIAQTEGEGYAVSENWFVLQRAIYFELKQPEKVKDVLVKMVQLFDKPEYWMQLAGMYGELGQEKMQLATMESARQKGYVTKGDDIYNLAQLYYYHRIPYKGAELLEQAIKAGKVEKNLKHMTFLAQSWQLAKEIDKAVPAMMAASELANDGELDAQLAQILLNADRNKEAIAAAERALEKGNLSKPGTTYLVLGMAYFNLGEYNTALNQLAEAEKHKASERMAVQWGKYVRAEKQRVESQQDLSASVGN</sequence>
<reference evidence="5" key="1">
    <citation type="journal article" date="2019" name="Int. J. Syst. Evol. Microbiol.">
        <title>The Global Catalogue of Microorganisms (GCM) 10K type strain sequencing project: providing services to taxonomists for standard genome sequencing and annotation.</title>
        <authorList>
            <consortium name="The Broad Institute Genomics Platform"/>
            <consortium name="The Broad Institute Genome Sequencing Center for Infectious Disease"/>
            <person name="Wu L."/>
            <person name="Ma J."/>
        </authorList>
    </citation>
    <scope>NUCLEOTIDE SEQUENCE [LARGE SCALE GENOMIC DNA]</scope>
    <source>
        <strain evidence="5">CGMCC 1.16031</strain>
    </source>
</reference>
<proteinExistence type="predicted"/>
<dbReference type="RefSeq" id="WP_131259865.1">
    <property type="nucleotide sequence ID" value="NZ_JBHSUS010000001.1"/>
</dbReference>
<gene>
    <name evidence="4" type="ORF">ACFP85_11470</name>
</gene>
<keyword evidence="1" id="KW-0677">Repeat</keyword>
<organism evidence="4 5">
    <name type="scientific">Pseudobowmanella zhangzhouensis</name>
    <dbReference type="NCBI Taxonomy" id="1537679"/>
    <lineage>
        <taxon>Bacteria</taxon>
        <taxon>Pseudomonadati</taxon>
        <taxon>Pseudomonadota</taxon>
        <taxon>Gammaproteobacteria</taxon>
        <taxon>Alteromonadales</taxon>
        <taxon>Alteromonadaceae</taxon>
    </lineage>
</organism>
<name>A0ABW1XNM1_9ALTE</name>
<dbReference type="SMART" id="SM00028">
    <property type="entry name" value="TPR"/>
    <property type="match status" value="3"/>
</dbReference>
<dbReference type="SUPFAM" id="SSF48452">
    <property type="entry name" value="TPR-like"/>
    <property type="match status" value="1"/>
</dbReference>
<feature type="repeat" description="TPR" evidence="3">
    <location>
        <begin position="379"/>
        <end position="412"/>
    </location>
</feature>
<dbReference type="PROSITE" id="PS50005">
    <property type="entry name" value="TPR"/>
    <property type="match status" value="1"/>
</dbReference>
<evidence type="ECO:0000313" key="5">
    <source>
        <dbReference type="Proteomes" id="UP001596364"/>
    </source>
</evidence>
<comment type="caution">
    <text evidence="4">The sequence shown here is derived from an EMBL/GenBank/DDBJ whole genome shotgun (WGS) entry which is preliminary data.</text>
</comment>
<protein>
    <submittedName>
        <fullName evidence="4">Tetratricopeptide repeat protein</fullName>
    </submittedName>
</protein>
<dbReference type="Gene3D" id="1.25.40.10">
    <property type="entry name" value="Tetratricopeptide repeat domain"/>
    <property type="match status" value="3"/>
</dbReference>
<dbReference type="Proteomes" id="UP001596364">
    <property type="component" value="Unassembled WGS sequence"/>
</dbReference>
<dbReference type="SUPFAM" id="SSF81901">
    <property type="entry name" value="HCP-like"/>
    <property type="match status" value="1"/>
</dbReference>
<keyword evidence="2 3" id="KW-0802">TPR repeat</keyword>
<dbReference type="Pfam" id="PF13432">
    <property type="entry name" value="TPR_16"/>
    <property type="match status" value="2"/>
</dbReference>
<accession>A0ABW1XNM1</accession>
<dbReference type="InterPro" id="IPR039226">
    <property type="entry name" value="Ski3/TTC37"/>
</dbReference>